<dbReference type="OrthoDB" id="10397367at2759"/>
<comment type="caution">
    <text evidence="1">The sequence shown here is derived from an EMBL/GenBank/DDBJ whole genome shotgun (WGS) entry which is preliminary data.</text>
</comment>
<accession>A0A9N9VM38</accession>
<organism evidence="1 2">
    <name type="scientific">Clonostachys rhizophaga</name>
    <dbReference type="NCBI Taxonomy" id="160324"/>
    <lineage>
        <taxon>Eukaryota</taxon>
        <taxon>Fungi</taxon>
        <taxon>Dikarya</taxon>
        <taxon>Ascomycota</taxon>
        <taxon>Pezizomycotina</taxon>
        <taxon>Sordariomycetes</taxon>
        <taxon>Hypocreomycetidae</taxon>
        <taxon>Hypocreales</taxon>
        <taxon>Bionectriaceae</taxon>
        <taxon>Clonostachys</taxon>
    </lineage>
</organism>
<sequence>MLITYFAEWPFAAASPASRPDRVIFTAWVREIAFLCGRHSQIFQPWDPEDHLFDRRKERFWKTSFGDWRQTLSLPRTRRVKLVLIADRLCSPLVPSPLTSLTILMEALTPLLDILLARLGELLETAQIEIRNIEGLITYDIFTKLLSDDIYPNIYNAVTLIFTVCPSPKIINEGIMFDPMYRLCYPELVRSERRLNLMALRQPGFGGSGPLDMQQGEN</sequence>
<reference evidence="1" key="1">
    <citation type="submission" date="2021-10" db="EMBL/GenBank/DDBJ databases">
        <authorList>
            <person name="Piombo E."/>
        </authorList>
    </citation>
    <scope>NUCLEOTIDE SEQUENCE</scope>
</reference>
<protein>
    <submittedName>
        <fullName evidence="1">Uncharacterized protein</fullName>
    </submittedName>
</protein>
<dbReference type="AlphaFoldDB" id="A0A9N9VM38"/>
<name>A0A9N9VM38_9HYPO</name>
<dbReference type="Proteomes" id="UP000696573">
    <property type="component" value="Unassembled WGS sequence"/>
</dbReference>
<evidence type="ECO:0000313" key="1">
    <source>
        <dbReference type="EMBL" id="CAH0024825.1"/>
    </source>
</evidence>
<gene>
    <name evidence="1" type="ORF">CRHIZ90672A_00012010</name>
</gene>
<dbReference type="EMBL" id="CABFNQ020000700">
    <property type="protein sequence ID" value="CAH0024825.1"/>
    <property type="molecule type" value="Genomic_DNA"/>
</dbReference>
<keyword evidence="2" id="KW-1185">Reference proteome</keyword>
<proteinExistence type="predicted"/>
<evidence type="ECO:0000313" key="2">
    <source>
        <dbReference type="Proteomes" id="UP000696573"/>
    </source>
</evidence>